<evidence type="ECO:0000256" key="1">
    <source>
        <dbReference type="SAM" id="Coils"/>
    </source>
</evidence>
<dbReference type="Gene3D" id="6.10.140.1740">
    <property type="match status" value="1"/>
</dbReference>
<name>A0A8H3ENM9_9LECA</name>
<dbReference type="GO" id="GO:0000123">
    <property type="term" value="C:histone acetyltransferase complex"/>
    <property type="evidence" value="ECO:0007669"/>
    <property type="project" value="TreeGrafter"/>
</dbReference>
<evidence type="ECO:0000259" key="3">
    <source>
        <dbReference type="SMART" id="SM01408"/>
    </source>
</evidence>
<feature type="compositionally biased region" description="Pro residues" evidence="2">
    <location>
        <begin position="197"/>
        <end position="209"/>
    </location>
</feature>
<protein>
    <recommendedName>
        <fullName evidence="3">Inhibitor of growth protein N-terminal histone-binding domain-containing protein</fullName>
    </recommendedName>
</protein>
<dbReference type="PANTHER" id="PTHR10333:SF94">
    <property type="entry name" value="FINGER DOMAIN PROTEIN, PUTATIVE (AFU_ORTHOLOGUE AFUA_3G11940)-RELATED"/>
    <property type="match status" value="1"/>
</dbReference>
<dbReference type="EMBL" id="CAJPDS010000007">
    <property type="protein sequence ID" value="CAF9909282.1"/>
    <property type="molecule type" value="Genomic_DNA"/>
</dbReference>
<dbReference type="PANTHER" id="PTHR10333">
    <property type="entry name" value="INHIBITOR OF GROWTH PROTEIN"/>
    <property type="match status" value="1"/>
</dbReference>
<dbReference type="InterPro" id="IPR013083">
    <property type="entry name" value="Znf_RING/FYVE/PHD"/>
</dbReference>
<dbReference type="AlphaFoldDB" id="A0A8H3ENM9"/>
<feature type="compositionally biased region" description="Basic and acidic residues" evidence="2">
    <location>
        <begin position="776"/>
        <end position="793"/>
    </location>
</feature>
<dbReference type="OrthoDB" id="5411773at2759"/>
<accession>A0A8H3ENM9</accession>
<feature type="region of interest" description="Disordered" evidence="2">
    <location>
        <begin position="124"/>
        <end position="215"/>
    </location>
</feature>
<feature type="compositionally biased region" description="Polar residues" evidence="2">
    <location>
        <begin position="452"/>
        <end position="464"/>
    </location>
</feature>
<keyword evidence="5" id="KW-1185">Reference proteome</keyword>
<dbReference type="SMART" id="SM01408">
    <property type="entry name" value="ING"/>
    <property type="match status" value="1"/>
</dbReference>
<dbReference type="Gene3D" id="3.30.40.10">
    <property type="entry name" value="Zinc/RING finger domain, C3HC4 (zinc finger)"/>
    <property type="match status" value="1"/>
</dbReference>
<feature type="compositionally biased region" description="Low complexity" evidence="2">
    <location>
        <begin position="684"/>
        <end position="699"/>
    </location>
</feature>
<feature type="compositionally biased region" description="Basic residues" evidence="2">
    <location>
        <begin position="756"/>
        <end position="766"/>
    </location>
</feature>
<feature type="region of interest" description="Disordered" evidence="2">
    <location>
        <begin position="450"/>
        <end position="803"/>
    </location>
</feature>
<sequence>MAELETLRGQLPTDPDAQATVTDFLDYTEYLPSDLVRSLRLIGNLDDAYLSSAETVHKRSKVYGSLPGLSPDKRPSSQYLRQEISHNLDHAINARESAYAEASRLYDQVDRHYSRLSSIISKLQALPKPPSRDPTPVPRVRSPQISRAKTRGDGTPPPRITLRLDAPRNAASAGRIRGASVQKSRYRSQKITVPGEVLPPPNPDSPPPTTDSEWEIGPISPVPIATSRVGVSSRSRPIKPARVRVQKSPNTPRLQKLMRPARGPGAMGTNVHSAVAGISTSNALSLLDPPPPDAKPGSVHAPWMRLTEWEMAKLRKRMKKNAIWSPSETMIRRELSDAGRGPENYRATKTRCDEDGEDFLDEDNIATTVASKPLAPGEISSDALSLGYSQVSNRGMKLNEAKKAKKETVAREQAALAAAEAELAAKRLADVGSSMKSLFNKPIDGALLSPLSPITSGSQPNGKSTAKEKAKVREKEREREKAKEIERQRRKEAEIEEKRQQEREEAEKRKEREKEEEARRKEEERRLEREAEIAREREKEEERERQREHEIEQEKQRILEEERQKEQVRLEEIEKEKQRQKEVEMAIKTPARKRKRDISPQPESPDSQVRETAPKVSTKRSKVETPSVSPKLTTKTVTTVVPLAAPAPPATPTATATSARTRRQSLTLKGPAPPPPPITTEAIRSSSRASSRRGSTGPPSARPTRDRHPRTSTTPAATPTSIPPTPVMTAASRRSKRPAPGPVTSVEEGAPAVSIGKRKNAPRKRGMAAAASAAKKAVEGNARAKEQETRTDEDAAGEDIDPDEPRYCICGDVSWGDMICCENNEVSSPRIVYQPIPTKLRN</sequence>
<reference evidence="4" key="1">
    <citation type="submission" date="2021-03" db="EMBL/GenBank/DDBJ databases">
        <authorList>
            <person name="Tagirdzhanova G."/>
        </authorList>
    </citation>
    <scope>NUCLEOTIDE SEQUENCE</scope>
</reference>
<dbReference type="Proteomes" id="UP000664521">
    <property type="component" value="Unassembled WGS sequence"/>
</dbReference>
<keyword evidence="1" id="KW-0175">Coiled coil</keyword>
<dbReference type="InterPro" id="IPR028651">
    <property type="entry name" value="ING_fam"/>
</dbReference>
<evidence type="ECO:0000313" key="4">
    <source>
        <dbReference type="EMBL" id="CAF9909282.1"/>
    </source>
</evidence>
<dbReference type="InterPro" id="IPR011011">
    <property type="entry name" value="Znf_FYVE_PHD"/>
</dbReference>
<feature type="coiled-coil region" evidence="1">
    <location>
        <begin position="402"/>
        <end position="429"/>
    </location>
</feature>
<dbReference type="GO" id="GO:0006355">
    <property type="term" value="P:regulation of DNA-templated transcription"/>
    <property type="evidence" value="ECO:0007669"/>
    <property type="project" value="TreeGrafter"/>
</dbReference>
<dbReference type="GO" id="GO:0004402">
    <property type="term" value="F:histone acetyltransferase activity"/>
    <property type="evidence" value="ECO:0007669"/>
    <property type="project" value="TreeGrafter"/>
</dbReference>
<feature type="compositionally biased region" description="Pro residues" evidence="2">
    <location>
        <begin position="127"/>
        <end position="137"/>
    </location>
</feature>
<comment type="caution">
    <text evidence="4">The sequence shown here is derived from an EMBL/GenBank/DDBJ whole genome shotgun (WGS) entry which is preliminary data.</text>
</comment>
<dbReference type="InterPro" id="IPR024610">
    <property type="entry name" value="ING_N_histone-binding"/>
</dbReference>
<gene>
    <name evidence="4" type="ORF">HETSPECPRED_008912</name>
</gene>
<evidence type="ECO:0000256" key="2">
    <source>
        <dbReference type="SAM" id="MobiDB-lite"/>
    </source>
</evidence>
<feature type="compositionally biased region" description="Low complexity" evidence="2">
    <location>
        <begin position="711"/>
        <end position="720"/>
    </location>
</feature>
<evidence type="ECO:0000313" key="5">
    <source>
        <dbReference type="Proteomes" id="UP000664521"/>
    </source>
</evidence>
<dbReference type="GO" id="GO:0005634">
    <property type="term" value="C:nucleus"/>
    <property type="evidence" value="ECO:0007669"/>
    <property type="project" value="TreeGrafter"/>
</dbReference>
<proteinExistence type="predicted"/>
<dbReference type="SUPFAM" id="SSF57903">
    <property type="entry name" value="FYVE/PHD zinc finger"/>
    <property type="match status" value="1"/>
</dbReference>
<feature type="compositionally biased region" description="Low complexity" evidence="2">
    <location>
        <begin position="628"/>
        <end position="644"/>
    </location>
</feature>
<feature type="compositionally biased region" description="Basic and acidic residues" evidence="2">
    <location>
        <begin position="465"/>
        <end position="585"/>
    </location>
</feature>
<feature type="domain" description="Inhibitor of growth protein N-terminal histone-binding" evidence="3">
    <location>
        <begin position="20"/>
        <end position="123"/>
    </location>
</feature>
<organism evidence="4 5">
    <name type="scientific">Heterodermia speciosa</name>
    <dbReference type="NCBI Taxonomy" id="116794"/>
    <lineage>
        <taxon>Eukaryota</taxon>
        <taxon>Fungi</taxon>
        <taxon>Dikarya</taxon>
        <taxon>Ascomycota</taxon>
        <taxon>Pezizomycotina</taxon>
        <taxon>Lecanoromycetes</taxon>
        <taxon>OSLEUM clade</taxon>
        <taxon>Lecanoromycetidae</taxon>
        <taxon>Caliciales</taxon>
        <taxon>Physciaceae</taxon>
        <taxon>Heterodermia</taxon>
    </lineage>
</organism>